<evidence type="ECO:0000259" key="1">
    <source>
        <dbReference type="Pfam" id="PF12773"/>
    </source>
</evidence>
<dbReference type="Pfam" id="PF12773">
    <property type="entry name" value="DZR"/>
    <property type="match status" value="1"/>
</dbReference>
<dbReference type="EMBL" id="VMNH01000004">
    <property type="protein sequence ID" value="TVO77742.1"/>
    <property type="molecule type" value="Genomic_DNA"/>
</dbReference>
<reference evidence="2 3" key="1">
    <citation type="submission" date="2019-07" db="EMBL/GenBank/DDBJ databases">
        <title>The pathways for chlorine oxyanion respiration interact through the shared metabolite chlorate.</title>
        <authorList>
            <person name="Barnum T.P."/>
            <person name="Cheng Y."/>
            <person name="Hill K.A."/>
            <person name="Lucas L.N."/>
            <person name="Carlson H.K."/>
            <person name="Coates J.D."/>
        </authorList>
    </citation>
    <scope>NUCLEOTIDE SEQUENCE [LARGE SCALE GENOMIC DNA]</scope>
    <source>
        <strain evidence="2 3">BK-1</strain>
    </source>
</reference>
<dbReference type="OrthoDB" id="9788304at2"/>
<dbReference type="RefSeq" id="WP_144357467.1">
    <property type="nucleotide sequence ID" value="NZ_VMNH01000004.1"/>
</dbReference>
<sequence>MTEETYQFYQLPEAILNEYDFDALPFPVRADRAGPIFETDKVSLDAILDELDQFLFSHPELKEKYAGNAAKLAMLCATNNVSNNDTLAALGNLNAGMRISPQHRGLRVHQALALQLNGYTDAAAIEYEQLLWDAPQAFDPLIRSLAAKAFIVLRQYEKAFEILDFLPEKAFQDETLFKLRESIVEKLRVDKQSNPTTETDSIPECQSCGEPLDAKHQFCPSCGAAVEHSKNIRGNFCSQCGSKIKPGNAFCTNCGQSSE</sequence>
<dbReference type="InterPro" id="IPR025874">
    <property type="entry name" value="DZR"/>
</dbReference>
<keyword evidence="3" id="KW-1185">Reference proteome</keyword>
<dbReference type="Proteomes" id="UP000316649">
    <property type="component" value="Unassembled WGS sequence"/>
</dbReference>
<dbReference type="AlphaFoldDB" id="A0A558DVJ3"/>
<organism evidence="2 3">
    <name type="scientific">Sedimenticola selenatireducens</name>
    <dbReference type="NCBI Taxonomy" id="191960"/>
    <lineage>
        <taxon>Bacteria</taxon>
        <taxon>Pseudomonadati</taxon>
        <taxon>Pseudomonadota</taxon>
        <taxon>Gammaproteobacteria</taxon>
        <taxon>Chromatiales</taxon>
        <taxon>Sedimenticolaceae</taxon>
        <taxon>Sedimenticola</taxon>
    </lineage>
</organism>
<accession>A0A558DVJ3</accession>
<evidence type="ECO:0000313" key="2">
    <source>
        <dbReference type="EMBL" id="TVO77742.1"/>
    </source>
</evidence>
<comment type="caution">
    <text evidence="2">The sequence shown here is derived from an EMBL/GenBank/DDBJ whole genome shotgun (WGS) entry which is preliminary data.</text>
</comment>
<feature type="domain" description="DZANK-type" evidence="1">
    <location>
        <begin position="205"/>
        <end position="255"/>
    </location>
</feature>
<evidence type="ECO:0000313" key="3">
    <source>
        <dbReference type="Proteomes" id="UP000316649"/>
    </source>
</evidence>
<protein>
    <submittedName>
        <fullName evidence="2">Zinc ribbon domain-containing protein</fullName>
    </submittedName>
</protein>
<proteinExistence type="predicted"/>
<gene>
    <name evidence="2" type="ORF">FHP88_02775</name>
</gene>
<name>A0A558DVJ3_9GAMM</name>